<evidence type="ECO:0000259" key="2">
    <source>
        <dbReference type="Pfam" id="PF19773"/>
    </source>
</evidence>
<sequence length="666" mass="74555">MKHCLLLASLFLTAASGAAEPPTEKLVLKNDRAELVFSGGKTFLFESYRSEGAEMLPAGGSATHPWRLVYRGVNGENPNLLPRNGYYDGGERLDTLGMAALRFTWRVHLDGGPARAVRVTVALGADSELPEWRLDADLPEGWVLTEAEFPRIAVARPRDAKGILPVGYGTEYAIGNSGRLQARYPSCTGTMQLVMMHHAGGTAYFAAEDGRGCGKCLCMVSEGNAVVFVQQMTTSYAWSDGGRFVLPWPTVLGFSRGGWQAAALRWYRPFTFETRWGARTLADRPVVEWIRKADMWLRPNGAEPGAREALRKALRFYGRGVGLHWYHWHARPFDTNYPEYFPAQEGFAEAVAEAQRLGARVTPYINGRLWDPATDSYRTLHGSEASCRKADGTLYTEVYGSKVPNTVTCPSSPVWQEVLRDLNRRILAELKTDGVYMDQIGCAGSEACYAPDHPHAPGGGGWWPAAYRDLLEGMRRGLFGSDRAMTTEECAECYIDLFDMMLVVNSPHNASVRMVPLFPLIYSDRCIYSGYTYIPWRFDDGSLRFITMKSLLWGSQLGWVDPEMLMREENRLDAEFLKRLSAFRRRQHDLFVGGRFLGEIVPRGDNPRREIPNYETTPEVLAAEWESRSGRRACVVVNMGDTARGVELPDGRRITVPALDAIRIDR</sequence>
<dbReference type="GeneID" id="98673015"/>
<feature type="domain" description="DUF6259" evidence="2">
    <location>
        <begin position="245"/>
        <end position="533"/>
    </location>
</feature>
<feature type="chain" id="PRO_5021209298" evidence="1">
    <location>
        <begin position="19"/>
        <end position="666"/>
    </location>
</feature>
<dbReference type="RefSeq" id="WP_141428223.1">
    <property type="nucleotide sequence ID" value="NZ_AP019736.1"/>
</dbReference>
<dbReference type="Proteomes" id="UP000319374">
    <property type="component" value="Chromosome"/>
</dbReference>
<keyword evidence="1" id="KW-0732">Signal</keyword>
<evidence type="ECO:0000313" key="3">
    <source>
        <dbReference type="EMBL" id="BBL06399.1"/>
    </source>
</evidence>
<evidence type="ECO:0000313" key="4">
    <source>
        <dbReference type="Proteomes" id="UP000319374"/>
    </source>
</evidence>
<keyword evidence="3" id="KW-0378">Hydrolase</keyword>
<name>A0A4Y1X1P2_9BACT</name>
<feature type="signal peptide" evidence="1">
    <location>
        <begin position="1"/>
        <end position="18"/>
    </location>
</feature>
<dbReference type="AlphaFoldDB" id="A0A4Y1X1P2"/>
<evidence type="ECO:0000256" key="1">
    <source>
        <dbReference type="SAM" id="SignalP"/>
    </source>
</evidence>
<dbReference type="OrthoDB" id="1097392at2"/>
<dbReference type="Pfam" id="PF19773">
    <property type="entry name" value="DUF6259"/>
    <property type="match status" value="1"/>
</dbReference>
<dbReference type="GO" id="GO:0016787">
    <property type="term" value="F:hydrolase activity"/>
    <property type="evidence" value="ECO:0007669"/>
    <property type="project" value="UniProtKB-KW"/>
</dbReference>
<proteinExistence type="predicted"/>
<protein>
    <submittedName>
        <fullName evidence="3">Putative glycoside hydrolase</fullName>
    </submittedName>
</protein>
<organism evidence="3 4">
    <name type="scientific">Alistipes dispar</name>
    <dbReference type="NCBI Taxonomy" id="2585119"/>
    <lineage>
        <taxon>Bacteria</taxon>
        <taxon>Pseudomonadati</taxon>
        <taxon>Bacteroidota</taxon>
        <taxon>Bacteroidia</taxon>
        <taxon>Bacteroidales</taxon>
        <taxon>Rikenellaceae</taxon>
        <taxon>Alistipes</taxon>
    </lineage>
</organism>
<accession>A0A4Y1X1P2</accession>
<dbReference type="InterPro" id="IPR046226">
    <property type="entry name" value="DUF6259"/>
</dbReference>
<gene>
    <name evidence="3" type="ORF">A5CPEGH6_10370</name>
</gene>
<dbReference type="KEGG" id="ada:A5CPEGH6_10370"/>
<reference evidence="4" key="1">
    <citation type="submission" date="2019-06" db="EMBL/GenBank/DDBJ databases">
        <title>Alistipes onderdonkii subsp. vulgaris subsp. nov., Alistipes dispar sp. nov. and Alistipes communis sp. nov., isolated from human faeces, and creation of Alistipes onderdonkii subsp. onderdonkii subsp. nov.</title>
        <authorList>
            <person name="Sakamoto M."/>
            <person name="Ikeyama N."/>
            <person name="Ogata Y."/>
            <person name="Suda W."/>
            <person name="Iino T."/>
            <person name="Hattori M."/>
            <person name="Ohkuma M."/>
        </authorList>
    </citation>
    <scope>NUCLEOTIDE SEQUENCE [LARGE SCALE GENOMIC DNA]</scope>
    <source>
        <strain evidence="4">5CPEGH6</strain>
    </source>
</reference>
<dbReference type="EMBL" id="AP019736">
    <property type="protein sequence ID" value="BBL06399.1"/>
    <property type="molecule type" value="Genomic_DNA"/>
</dbReference>
<keyword evidence="4" id="KW-1185">Reference proteome</keyword>